<evidence type="ECO:0000313" key="3">
    <source>
        <dbReference type="EMBL" id="PQA60109.1"/>
    </source>
</evidence>
<dbReference type="GO" id="GO:0005829">
    <property type="term" value="C:cytosol"/>
    <property type="evidence" value="ECO:0007669"/>
    <property type="project" value="TreeGrafter"/>
</dbReference>
<gene>
    <name evidence="3" type="ORF">C5O19_10975</name>
</gene>
<dbReference type="SUPFAM" id="SSF53756">
    <property type="entry name" value="UDP-Glycosyltransferase/glycogen phosphorylase"/>
    <property type="match status" value="1"/>
</dbReference>
<dbReference type="OrthoDB" id="9797795at2"/>
<dbReference type="PANTHER" id="PTHR30160">
    <property type="entry name" value="TETRAACYLDISACCHARIDE 4'-KINASE-RELATED"/>
    <property type="match status" value="1"/>
</dbReference>
<proteinExistence type="predicted"/>
<accession>A0A2S7IR09</accession>
<keyword evidence="1" id="KW-0328">Glycosyltransferase</keyword>
<dbReference type="EMBL" id="PTRA01000001">
    <property type="protein sequence ID" value="PQA60109.1"/>
    <property type="molecule type" value="Genomic_DNA"/>
</dbReference>
<dbReference type="PANTHER" id="PTHR30160:SF1">
    <property type="entry name" value="LIPOPOLYSACCHARIDE 1,2-N-ACETYLGLUCOSAMINETRANSFERASE-RELATED"/>
    <property type="match status" value="1"/>
</dbReference>
<dbReference type="GO" id="GO:0008713">
    <property type="term" value="F:ADP-heptose-lipopolysaccharide heptosyltransferase activity"/>
    <property type="evidence" value="ECO:0007669"/>
    <property type="project" value="TreeGrafter"/>
</dbReference>
<dbReference type="RefSeq" id="WP_104712061.1">
    <property type="nucleotide sequence ID" value="NZ_PTRA01000001.1"/>
</dbReference>
<evidence type="ECO:0000313" key="4">
    <source>
        <dbReference type="Proteomes" id="UP000239590"/>
    </source>
</evidence>
<name>A0A2S7IR09_9BACT</name>
<dbReference type="GO" id="GO:0009244">
    <property type="term" value="P:lipopolysaccharide core region biosynthetic process"/>
    <property type="evidence" value="ECO:0007669"/>
    <property type="project" value="TreeGrafter"/>
</dbReference>
<keyword evidence="2 3" id="KW-0808">Transferase</keyword>
<dbReference type="CDD" id="cd03789">
    <property type="entry name" value="GT9_LPS_heptosyltransferase"/>
    <property type="match status" value="1"/>
</dbReference>
<dbReference type="InterPro" id="IPR002201">
    <property type="entry name" value="Glyco_trans_9"/>
</dbReference>
<dbReference type="Gene3D" id="3.40.50.2000">
    <property type="entry name" value="Glycogen Phosphorylase B"/>
    <property type="match status" value="2"/>
</dbReference>
<evidence type="ECO:0000256" key="2">
    <source>
        <dbReference type="ARBA" id="ARBA00022679"/>
    </source>
</evidence>
<comment type="caution">
    <text evidence="3">The sequence shown here is derived from an EMBL/GenBank/DDBJ whole genome shotgun (WGS) entry which is preliminary data.</text>
</comment>
<sequence length="341" mass="37835">MDKLTSTLGHTPERIAVFRALKVGDLLCAVPAFRALRRAFPNAQISLISLPWAEEFVRRYAAYFDEFIPFPGYPGLPEQPLDASRTVAFLQEMQGRNFDVVLQMQGNGTIVNAMVLLLGAKATAGYYPTQHAEQFCPDEQLFMSYPQDEHEVKRHVRLMEFLGIPTQGFSLEFPLTEADAQRAEALSAWPEITQQPFVCIHPGGISARRWPASHFAKVADALVAQGYTVVLTGTQPEQQTVEEVRQQMLYPAISVAGATDLGSLGWILRQSSLLLSNDTGVAHLAVALQVPSVVIYTTSRPEEWGGLNAERHRPIREAQATDPERVIEEAMKLLAYQGCKV</sequence>
<protein>
    <submittedName>
        <fullName evidence="3">Glycosyltransferase family 9 protein</fullName>
    </submittedName>
</protein>
<dbReference type="AlphaFoldDB" id="A0A2S7IR09"/>
<dbReference type="InterPro" id="IPR051199">
    <property type="entry name" value="LPS_LOS_Heptosyltrfase"/>
</dbReference>
<evidence type="ECO:0000256" key="1">
    <source>
        <dbReference type="ARBA" id="ARBA00022676"/>
    </source>
</evidence>
<dbReference type="Proteomes" id="UP000239590">
    <property type="component" value="Unassembled WGS sequence"/>
</dbReference>
<reference evidence="4" key="1">
    <citation type="submission" date="2018-02" db="EMBL/GenBank/DDBJ databases">
        <title>Genome sequencing of Solimonas sp. HR-BB.</title>
        <authorList>
            <person name="Lee Y."/>
            <person name="Jeon C.O."/>
        </authorList>
    </citation>
    <scope>NUCLEOTIDE SEQUENCE [LARGE SCALE GENOMIC DNA]</scope>
    <source>
        <strain evidence="4">HR-U</strain>
    </source>
</reference>
<organism evidence="3 4">
    <name type="scientific">Siphonobacter curvatus</name>
    <dbReference type="NCBI Taxonomy" id="2094562"/>
    <lineage>
        <taxon>Bacteria</taxon>
        <taxon>Pseudomonadati</taxon>
        <taxon>Bacteroidota</taxon>
        <taxon>Cytophagia</taxon>
        <taxon>Cytophagales</taxon>
        <taxon>Cytophagaceae</taxon>
        <taxon>Siphonobacter</taxon>
    </lineage>
</organism>
<keyword evidence="4" id="KW-1185">Reference proteome</keyword>
<dbReference type="Pfam" id="PF01075">
    <property type="entry name" value="Glyco_transf_9"/>
    <property type="match status" value="1"/>
</dbReference>